<dbReference type="InterPro" id="IPR006221">
    <property type="entry name" value="TrpG/PapA_dom"/>
</dbReference>
<keyword evidence="4" id="KW-1185">Reference proteome</keyword>
<dbReference type="Gene3D" id="3.40.50.880">
    <property type="match status" value="1"/>
</dbReference>
<evidence type="ECO:0000256" key="1">
    <source>
        <dbReference type="ARBA" id="ARBA00022962"/>
    </source>
</evidence>
<feature type="domain" description="Glutamine amidotransferase" evidence="2">
    <location>
        <begin position="4"/>
        <end position="187"/>
    </location>
</feature>
<dbReference type="PRINTS" id="PR00099">
    <property type="entry name" value="CPSGATASE"/>
</dbReference>
<dbReference type="PRINTS" id="PR00096">
    <property type="entry name" value="GATASE"/>
</dbReference>
<dbReference type="CDD" id="cd01743">
    <property type="entry name" value="GATase1_Anthranilate_Synthase"/>
    <property type="match status" value="1"/>
</dbReference>
<dbReference type="RefSeq" id="WP_103789854.1">
    <property type="nucleotide sequence ID" value="NZ_PQVF01000010.1"/>
</dbReference>
<dbReference type="InterPro" id="IPR029062">
    <property type="entry name" value="Class_I_gatase-like"/>
</dbReference>
<reference evidence="3 4" key="1">
    <citation type="submission" date="2018-01" db="EMBL/GenBank/DDBJ databases">
        <authorList>
            <person name="Gaut B.S."/>
            <person name="Morton B.R."/>
            <person name="Clegg M.T."/>
            <person name="Duvall M.R."/>
        </authorList>
    </citation>
    <scope>NUCLEOTIDE SEQUENCE [LARGE SCALE GENOMIC DNA]</scope>
    <source>
        <strain evidence="3 4">HR-AV</strain>
    </source>
</reference>
<dbReference type="EMBL" id="PQVF01000010">
    <property type="protein sequence ID" value="POY35580.1"/>
    <property type="molecule type" value="Genomic_DNA"/>
</dbReference>
<dbReference type="PANTHER" id="PTHR43418">
    <property type="entry name" value="MULTIFUNCTIONAL TRYPTOPHAN BIOSYNTHESIS PROTEIN-RELATED"/>
    <property type="match status" value="1"/>
</dbReference>
<evidence type="ECO:0000313" key="4">
    <source>
        <dbReference type="Proteomes" id="UP000236893"/>
    </source>
</evidence>
<dbReference type="GO" id="GO:0005829">
    <property type="term" value="C:cytosol"/>
    <property type="evidence" value="ECO:0007669"/>
    <property type="project" value="TreeGrafter"/>
</dbReference>
<evidence type="ECO:0000259" key="2">
    <source>
        <dbReference type="Pfam" id="PF00117"/>
    </source>
</evidence>
<dbReference type="GO" id="GO:0000162">
    <property type="term" value="P:L-tryptophan biosynthetic process"/>
    <property type="evidence" value="ECO:0007669"/>
    <property type="project" value="TreeGrafter"/>
</dbReference>
<dbReference type="AlphaFoldDB" id="A0A2S4ZZ25"/>
<dbReference type="GO" id="GO:0004049">
    <property type="term" value="F:anthranilate synthase activity"/>
    <property type="evidence" value="ECO:0007669"/>
    <property type="project" value="TreeGrafter"/>
</dbReference>
<evidence type="ECO:0000313" key="3">
    <source>
        <dbReference type="EMBL" id="POY35580.1"/>
    </source>
</evidence>
<protein>
    <submittedName>
        <fullName evidence="3">Aminodeoxychorismate/anthranilate synthase component II</fullName>
    </submittedName>
</protein>
<dbReference type="PRINTS" id="PR00097">
    <property type="entry name" value="ANTSNTHASEII"/>
</dbReference>
<organism evidence="3 4">
    <name type="scientific">Solitalea longa</name>
    <dbReference type="NCBI Taxonomy" id="2079460"/>
    <lineage>
        <taxon>Bacteria</taxon>
        <taxon>Pseudomonadati</taxon>
        <taxon>Bacteroidota</taxon>
        <taxon>Sphingobacteriia</taxon>
        <taxon>Sphingobacteriales</taxon>
        <taxon>Sphingobacteriaceae</taxon>
        <taxon>Solitalea</taxon>
    </lineage>
</organism>
<sequence length="189" mass="20908">MKILILDNYDSFTYNLVHLVEEIGIGEVSVFRNDKISLEDVNQYDKIILSPGPGLPEEAGIMPQLIKTYAGKKSILGVCLGHQAIGEAFGAKLFNLSRVLHGIASPVKITDSNELIFKNVPQGVNIGHYHSWAVATEGLPAELEVTAVSEDGTIMAMRHRDFDVRGVQFHPESVLTEHGRTMLENWIKN</sequence>
<name>A0A2S4ZZ25_9SPHI</name>
<dbReference type="PANTHER" id="PTHR43418:SF4">
    <property type="entry name" value="MULTIFUNCTIONAL TRYPTOPHAN BIOSYNTHESIS PROTEIN"/>
    <property type="match status" value="1"/>
</dbReference>
<dbReference type="InterPro" id="IPR050472">
    <property type="entry name" value="Anth_synth/Amidotransfase"/>
</dbReference>
<dbReference type="FunFam" id="3.40.50.880:FF:000003">
    <property type="entry name" value="Anthranilate synthase component II"/>
    <property type="match status" value="1"/>
</dbReference>
<proteinExistence type="predicted"/>
<gene>
    <name evidence="3" type="ORF">C3K47_14385</name>
</gene>
<keyword evidence="1" id="KW-0315">Glutamine amidotransferase</keyword>
<dbReference type="NCBIfam" id="TIGR00566">
    <property type="entry name" value="trpG_papA"/>
    <property type="match status" value="1"/>
</dbReference>
<comment type="caution">
    <text evidence="3">The sequence shown here is derived from an EMBL/GenBank/DDBJ whole genome shotgun (WGS) entry which is preliminary data.</text>
</comment>
<dbReference type="Proteomes" id="UP000236893">
    <property type="component" value="Unassembled WGS sequence"/>
</dbReference>
<accession>A0A2S4ZZ25</accession>
<dbReference type="Pfam" id="PF00117">
    <property type="entry name" value="GATase"/>
    <property type="match status" value="1"/>
</dbReference>
<dbReference type="PROSITE" id="PS51273">
    <property type="entry name" value="GATASE_TYPE_1"/>
    <property type="match status" value="1"/>
</dbReference>
<dbReference type="InterPro" id="IPR017926">
    <property type="entry name" value="GATASE"/>
</dbReference>
<dbReference type="OrthoDB" id="9786812at2"/>
<dbReference type="SUPFAM" id="SSF52317">
    <property type="entry name" value="Class I glutamine amidotransferase-like"/>
    <property type="match status" value="1"/>
</dbReference>